<feature type="transmembrane region" description="Helical" evidence="1">
    <location>
        <begin position="21"/>
        <end position="38"/>
    </location>
</feature>
<keyword evidence="1" id="KW-0472">Membrane</keyword>
<dbReference type="RefSeq" id="WP_372268641.1">
    <property type="nucleotide sequence ID" value="NZ_JBFRUW010000148.1"/>
</dbReference>
<comment type="caution">
    <text evidence="2">The sequence shown here is derived from an EMBL/GenBank/DDBJ whole genome shotgun (WGS) entry which is preliminary data.</text>
</comment>
<evidence type="ECO:0000313" key="2">
    <source>
        <dbReference type="EMBL" id="MFA0570851.1"/>
    </source>
</evidence>
<sequence>MNKLLEELLKRGFKAKMRNKGIFVNLSLLSFPVLIIHNTELNTYELKIEYWRYIVVMLGLSINVAVGFVYGNVALSFFILAIVLCHPVGLYISKSRSKALVGYLRSVNGEVRT</sequence>
<organism evidence="2 3">
    <name type="scientific">Vibrio gallaecicus</name>
    <dbReference type="NCBI Taxonomy" id="552386"/>
    <lineage>
        <taxon>Bacteria</taxon>
        <taxon>Pseudomonadati</taxon>
        <taxon>Pseudomonadota</taxon>
        <taxon>Gammaproteobacteria</taxon>
        <taxon>Vibrionales</taxon>
        <taxon>Vibrionaceae</taxon>
        <taxon>Vibrio</taxon>
    </lineage>
</organism>
<keyword evidence="1" id="KW-1133">Transmembrane helix</keyword>
<feature type="transmembrane region" description="Helical" evidence="1">
    <location>
        <begin position="50"/>
        <end position="70"/>
    </location>
</feature>
<evidence type="ECO:0000313" key="3">
    <source>
        <dbReference type="Proteomes" id="UP001570417"/>
    </source>
</evidence>
<evidence type="ECO:0000256" key="1">
    <source>
        <dbReference type="SAM" id="Phobius"/>
    </source>
</evidence>
<accession>A0ABV4NIB5</accession>
<dbReference type="EMBL" id="JBFRUW010000148">
    <property type="protein sequence ID" value="MFA0570851.1"/>
    <property type="molecule type" value="Genomic_DNA"/>
</dbReference>
<keyword evidence="1" id="KW-0812">Transmembrane</keyword>
<keyword evidence="3" id="KW-1185">Reference proteome</keyword>
<reference evidence="2 3" key="1">
    <citation type="journal article" date="2024" name="ISME J.">
        <title>Tailless and filamentous prophages are predominant in marine Vibrio.</title>
        <authorList>
            <person name="Steensen K."/>
            <person name="Seneca J."/>
            <person name="Bartlau N."/>
            <person name="Yu X.A."/>
            <person name="Hussain F.A."/>
            <person name="Polz M.F."/>
        </authorList>
    </citation>
    <scope>NUCLEOTIDE SEQUENCE [LARGE SCALE GENOMIC DNA]</scope>
    <source>
        <strain evidence="2 3">10N.222.51.A1</strain>
    </source>
</reference>
<dbReference type="Proteomes" id="UP001570417">
    <property type="component" value="Unassembled WGS sequence"/>
</dbReference>
<protein>
    <submittedName>
        <fullName evidence="2">Uncharacterized protein</fullName>
    </submittedName>
</protein>
<gene>
    <name evidence="2" type="ORF">AB4566_21615</name>
</gene>
<name>A0ABV4NIB5_9VIBR</name>
<proteinExistence type="predicted"/>